<dbReference type="Proteomes" id="UP000192708">
    <property type="component" value="Unassembled WGS sequence"/>
</dbReference>
<dbReference type="InterPro" id="IPR001478">
    <property type="entry name" value="PDZ"/>
</dbReference>
<dbReference type="SMART" id="SM00228">
    <property type="entry name" value="PDZ"/>
    <property type="match status" value="1"/>
</dbReference>
<name>A0A1W2ASC0_9BURK</name>
<evidence type="ECO:0000256" key="3">
    <source>
        <dbReference type="ARBA" id="ARBA00022801"/>
    </source>
</evidence>
<feature type="domain" description="PDZ" evidence="8">
    <location>
        <begin position="87"/>
        <end position="155"/>
    </location>
</feature>
<sequence length="477" mass="52464">MQQIFKNCLLIVSGVLTGVVITWQLTATAQQSASLPLEELRLLSTVFGSIKREYVEPIDDKKLLTDAVKGMVGSLDPHSAFLDTKEFSDMQEQTQGKFAGLGIEISSEDGLVKVMNPIEDTPAAKAGLQAGDLITRLDDKPVRGMTLDQAVRKMRGEPGTKITLMILRKSEDRSFPVTLTRAEIKVQSVKAKIFDDNTLWVRITSFQERTVPDLARRLTDAYQKNPAIKGVVLDLRNNGGGILQGAVGVSAAFLPPGVEIVSTKGQSTNSKQIFKAEPDNYRLSESNDALANLPAVFKKIPLVVLTNAYSASASEIVSGALQDYKRATIMGKTTFGKGSVQTVRQITADTALKITTAYYYTPNGKSIQAYGIKPDIAVDQNADGDPFDVLVTREIDSENHLKNKQKAEDQLMSEREKRRMAELQALEEKNAKMTPEDRAKEKAKKLPEFGSEDDFMLSQARAFLTGREVIKSKSKLE</sequence>
<dbReference type="GO" id="GO:0004175">
    <property type="term" value="F:endopeptidase activity"/>
    <property type="evidence" value="ECO:0007669"/>
    <property type="project" value="TreeGrafter"/>
</dbReference>
<dbReference type="Pfam" id="PF13180">
    <property type="entry name" value="PDZ_2"/>
    <property type="match status" value="1"/>
</dbReference>
<organism evidence="9 10">
    <name type="scientific">Polynucleobacter kasalickyi</name>
    <dbReference type="NCBI Taxonomy" id="1938817"/>
    <lineage>
        <taxon>Bacteria</taxon>
        <taxon>Pseudomonadati</taxon>
        <taxon>Pseudomonadota</taxon>
        <taxon>Betaproteobacteria</taxon>
        <taxon>Burkholderiales</taxon>
        <taxon>Burkholderiaceae</taxon>
        <taxon>Polynucleobacter</taxon>
    </lineage>
</organism>
<comment type="similarity">
    <text evidence="1 5">Belongs to the peptidase S41A family.</text>
</comment>
<dbReference type="Gene3D" id="3.30.750.44">
    <property type="match status" value="1"/>
</dbReference>
<evidence type="ECO:0000313" key="9">
    <source>
        <dbReference type="EMBL" id="SMC63412.1"/>
    </source>
</evidence>
<dbReference type="Gene3D" id="2.30.42.10">
    <property type="match status" value="1"/>
</dbReference>
<evidence type="ECO:0000256" key="7">
    <source>
        <dbReference type="SAM" id="MobiDB-lite"/>
    </source>
</evidence>
<reference evidence="9 10" key="1">
    <citation type="submission" date="2017-04" db="EMBL/GenBank/DDBJ databases">
        <authorList>
            <person name="Afonso C.L."/>
            <person name="Miller P.J."/>
            <person name="Scott M.A."/>
            <person name="Spackman E."/>
            <person name="Goraichik I."/>
            <person name="Dimitrov K.M."/>
            <person name="Suarez D.L."/>
            <person name="Swayne D.E."/>
        </authorList>
    </citation>
    <scope>NUCLEOTIDE SEQUENCE [LARGE SCALE GENOMIC DNA]</scope>
    <source>
        <strain evidence="9 10">VK13</strain>
    </source>
</reference>
<dbReference type="PROSITE" id="PS50106">
    <property type="entry name" value="PDZ"/>
    <property type="match status" value="1"/>
</dbReference>
<dbReference type="InterPro" id="IPR036034">
    <property type="entry name" value="PDZ_sf"/>
</dbReference>
<gene>
    <name evidence="9" type="ORF">SAMN06296008_11049</name>
</gene>
<dbReference type="FunFam" id="2.30.42.10:FF:000063">
    <property type="entry name" value="Peptidase, S41 family"/>
    <property type="match status" value="1"/>
</dbReference>
<dbReference type="PANTHER" id="PTHR32060">
    <property type="entry name" value="TAIL-SPECIFIC PROTEASE"/>
    <property type="match status" value="1"/>
</dbReference>
<protein>
    <submittedName>
        <fullName evidence="9">Carboxyl-terminal processing protease</fullName>
    </submittedName>
</protein>
<dbReference type="InterPro" id="IPR004447">
    <property type="entry name" value="Peptidase_S41A"/>
</dbReference>
<keyword evidence="6" id="KW-0175">Coiled coil</keyword>
<keyword evidence="3 5" id="KW-0378">Hydrolase</keyword>
<dbReference type="InterPro" id="IPR055210">
    <property type="entry name" value="CtpA/B_N"/>
</dbReference>
<dbReference type="GO" id="GO:0006508">
    <property type="term" value="P:proteolysis"/>
    <property type="evidence" value="ECO:0007669"/>
    <property type="project" value="UniProtKB-KW"/>
</dbReference>
<dbReference type="CDD" id="cd06782">
    <property type="entry name" value="cpPDZ_CPP-like"/>
    <property type="match status" value="1"/>
</dbReference>
<dbReference type="Gene3D" id="3.90.226.10">
    <property type="entry name" value="2-enoyl-CoA Hydratase, Chain A, domain 1"/>
    <property type="match status" value="1"/>
</dbReference>
<evidence type="ECO:0000313" key="10">
    <source>
        <dbReference type="Proteomes" id="UP000192708"/>
    </source>
</evidence>
<dbReference type="AlphaFoldDB" id="A0A1W2ASC0"/>
<evidence type="ECO:0000259" key="8">
    <source>
        <dbReference type="PROSITE" id="PS50106"/>
    </source>
</evidence>
<dbReference type="InterPro" id="IPR005151">
    <property type="entry name" value="Tail-specific_protease"/>
</dbReference>
<feature type="region of interest" description="Disordered" evidence="7">
    <location>
        <begin position="426"/>
        <end position="446"/>
    </location>
</feature>
<accession>A0A1W2ASC0</accession>
<dbReference type="GO" id="GO:0030288">
    <property type="term" value="C:outer membrane-bounded periplasmic space"/>
    <property type="evidence" value="ECO:0007669"/>
    <property type="project" value="TreeGrafter"/>
</dbReference>
<evidence type="ECO:0000256" key="2">
    <source>
        <dbReference type="ARBA" id="ARBA00022670"/>
    </source>
</evidence>
<evidence type="ECO:0000256" key="6">
    <source>
        <dbReference type="SAM" id="Coils"/>
    </source>
</evidence>
<dbReference type="GO" id="GO:0007165">
    <property type="term" value="P:signal transduction"/>
    <property type="evidence" value="ECO:0007669"/>
    <property type="project" value="TreeGrafter"/>
</dbReference>
<dbReference type="STRING" id="1938817.SAMN06296008_11049"/>
<feature type="coiled-coil region" evidence="6">
    <location>
        <begin position="397"/>
        <end position="424"/>
    </location>
</feature>
<evidence type="ECO:0000256" key="5">
    <source>
        <dbReference type="RuleBase" id="RU004404"/>
    </source>
</evidence>
<dbReference type="InterPro" id="IPR029045">
    <property type="entry name" value="ClpP/crotonase-like_dom_sf"/>
</dbReference>
<dbReference type="SUPFAM" id="SSF50156">
    <property type="entry name" value="PDZ domain-like"/>
    <property type="match status" value="1"/>
</dbReference>
<dbReference type="Pfam" id="PF22694">
    <property type="entry name" value="CtpB_N-like"/>
    <property type="match status" value="1"/>
</dbReference>
<dbReference type="GO" id="GO:0008236">
    <property type="term" value="F:serine-type peptidase activity"/>
    <property type="evidence" value="ECO:0007669"/>
    <property type="project" value="UniProtKB-KW"/>
</dbReference>
<keyword evidence="2 5" id="KW-0645">Protease</keyword>
<dbReference type="CDD" id="cd07560">
    <property type="entry name" value="Peptidase_S41_CPP"/>
    <property type="match status" value="1"/>
</dbReference>
<dbReference type="Pfam" id="PF03572">
    <property type="entry name" value="Peptidase_S41"/>
    <property type="match status" value="1"/>
</dbReference>
<dbReference type="NCBIfam" id="TIGR00225">
    <property type="entry name" value="prc"/>
    <property type="match status" value="1"/>
</dbReference>
<dbReference type="SMART" id="SM00245">
    <property type="entry name" value="TSPc"/>
    <property type="match status" value="1"/>
</dbReference>
<keyword evidence="4 5" id="KW-0720">Serine protease</keyword>
<keyword evidence="10" id="KW-1185">Reference proteome</keyword>
<evidence type="ECO:0000256" key="1">
    <source>
        <dbReference type="ARBA" id="ARBA00009179"/>
    </source>
</evidence>
<dbReference type="OrthoDB" id="9812068at2"/>
<dbReference type="RefSeq" id="WP_084283964.1">
    <property type="nucleotide sequence ID" value="NZ_FWXJ01000010.1"/>
</dbReference>
<dbReference type="PANTHER" id="PTHR32060:SF30">
    <property type="entry name" value="CARBOXY-TERMINAL PROCESSING PROTEASE CTPA"/>
    <property type="match status" value="1"/>
</dbReference>
<evidence type="ECO:0000256" key="4">
    <source>
        <dbReference type="ARBA" id="ARBA00022825"/>
    </source>
</evidence>
<dbReference type="SUPFAM" id="SSF52096">
    <property type="entry name" value="ClpP/crotonase"/>
    <property type="match status" value="1"/>
</dbReference>
<proteinExistence type="inferred from homology"/>
<dbReference type="EMBL" id="FWXJ01000010">
    <property type="protein sequence ID" value="SMC63412.1"/>
    <property type="molecule type" value="Genomic_DNA"/>
</dbReference>